<comment type="caution">
    <text evidence="6">The sequence shown here is derived from an EMBL/GenBank/DDBJ whole genome shotgun (WGS) entry which is preliminary data.</text>
</comment>
<gene>
    <name evidence="6" type="ORF">R7226_19860</name>
</gene>
<dbReference type="Gene3D" id="3.40.190.10">
    <property type="entry name" value="Periplasmic binding protein-like II"/>
    <property type="match status" value="1"/>
</dbReference>
<evidence type="ECO:0000256" key="3">
    <source>
        <dbReference type="ARBA" id="ARBA00022448"/>
    </source>
</evidence>
<evidence type="ECO:0000313" key="7">
    <source>
        <dbReference type="Proteomes" id="UP001284601"/>
    </source>
</evidence>
<keyword evidence="7" id="KW-1185">Reference proteome</keyword>
<keyword evidence="3" id="KW-0813">Transport</keyword>
<evidence type="ECO:0000256" key="1">
    <source>
        <dbReference type="ARBA" id="ARBA00004196"/>
    </source>
</evidence>
<protein>
    <submittedName>
        <fullName evidence="6">Sugar ABC transporter substrate-binding protein</fullName>
    </submittedName>
</protein>
<evidence type="ECO:0000256" key="2">
    <source>
        <dbReference type="ARBA" id="ARBA00008520"/>
    </source>
</evidence>
<proteinExistence type="inferred from homology"/>
<evidence type="ECO:0000256" key="5">
    <source>
        <dbReference type="SAM" id="SignalP"/>
    </source>
</evidence>
<accession>A0ABU4HTG8</accession>
<dbReference type="Pfam" id="PF13416">
    <property type="entry name" value="SBP_bac_8"/>
    <property type="match status" value="1"/>
</dbReference>
<dbReference type="SUPFAM" id="SSF53850">
    <property type="entry name" value="Periplasmic binding protein-like II"/>
    <property type="match status" value="1"/>
</dbReference>
<evidence type="ECO:0000256" key="4">
    <source>
        <dbReference type="ARBA" id="ARBA00022729"/>
    </source>
</evidence>
<keyword evidence="4 5" id="KW-0732">Signal</keyword>
<dbReference type="InterPro" id="IPR006059">
    <property type="entry name" value="SBP"/>
</dbReference>
<comment type="subcellular location">
    <subcellularLocation>
        <location evidence="1">Cell envelope</location>
    </subcellularLocation>
</comment>
<sequence>MNDLRNTRLATRLGAAAGLAACVAALAACGSGSGGPSGGDDGVDMPTTTVASTVRVDVRARPRGTISVAAPSDAPGDIALRRKQAEAFEEKYPGVTVKVQVIPRTGYDQKIMTQIAAGSAPDVIGTGDVQIPTLVNRNFALDLTPYMESDPEFDSSDWYPEILEGLTYDGKVVGLSDNWDTQAMYYNRRLFREAGVAEPTADWTWDDYRAAAEKLTRGEGADKVWGSFWQKWFVPVADAVAAAGGSVYDEANRRCVLTSPEGIEALTFLDDLRRAGVDPGATEDRVLGREPDEIFAAGKAAMLVGDGRWGAYAFNEAEDLDWAVAELPRGPKGRSNFFHLAAYSIPSNSKNADTAWAFLRFMTSREGVEMGVAESQGVPAIKSVATSALVADQPIVRENNALQPFLDELPSARRAPQLTDFNRFQDKVDEALLPLWRGKTTPQAAAEKACKDVDAEFAKG</sequence>
<evidence type="ECO:0000313" key="6">
    <source>
        <dbReference type="EMBL" id="MDW5596613.1"/>
    </source>
</evidence>
<dbReference type="PROSITE" id="PS51257">
    <property type="entry name" value="PROKAR_LIPOPROTEIN"/>
    <property type="match status" value="1"/>
</dbReference>
<name>A0ABU4HTG8_9ACTN</name>
<feature type="signal peptide" evidence="5">
    <location>
        <begin position="1"/>
        <end position="27"/>
    </location>
</feature>
<dbReference type="Proteomes" id="UP001284601">
    <property type="component" value="Unassembled WGS sequence"/>
</dbReference>
<dbReference type="EMBL" id="JAWSTH010000060">
    <property type="protein sequence ID" value="MDW5596613.1"/>
    <property type="molecule type" value="Genomic_DNA"/>
</dbReference>
<dbReference type="RefSeq" id="WP_318599050.1">
    <property type="nucleotide sequence ID" value="NZ_JAWSTH010000060.1"/>
</dbReference>
<feature type="chain" id="PRO_5047534107" evidence="5">
    <location>
        <begin position="28"/>
        <end position="460"/>
    </location>
</feature>
<reference evidence="7" key="1">
    <citation type="submission" date="2023-07" db="EMBL/GenBank/DDBJ databases">
        <title>Conexibacter stalactiti sp. nov., isolated from stalactites in a lava cave and emended description of the genus Conexibacter.</title>
        <authorList>
            <person name="Lee S.D."/>
        </authorList>
    </citation>
    <scope>NUCLEOTIDE SEQUENCE [LARGE SCALE GENOMIC DNA]</scope>
    <source>
        <strain evidence="7">KCTC 39840</strain>
    </source>
</reference>
<dbReference type="PANTHER" id="PTHR43649">
    <property type="entry name" value="ARABINOSE-BINDING PROTEIN-RELATED"/>
    <property type="match status" value="1"/>
</dbReference>
<dbReference type="CDD" id="cd13585">
    <property type="entry name" value="PBP2_TMBP_like"/>
    <property type="match status" value="1"/>
</dbReference>
<organism evidence="6 7">
    <name type="scientific">Conexibacter stalactiti</name>
    <dbReference type="NCBI Taxonomy" id="1940611"/>
    <lineage>
        <taxon>Bacteria</taxon>
        <taxon>Bacillati</taxon>
        <taxon>Actinomycetota</taxon>
        <taxon>Thermoleophilia</taxon>
        <taxon>Solirubrobacterales</taxon>
        <taxon>Conexibacteraceae</taxon>
        <taxon>Conexibacter</taxon>
    </lineage>
</organism>
<dbReference type="PANTHER" id="PTHR43649:SF31">
    <property type="entry name" value="SN-GLYCEROL-3-PHOSPHATE-BINDING PERIPLASMIC PROTEIN UGPB"/>
    <property type="match status" value="1"/>
</dbReference>
<comment type="similarity">
    <text evidence="2">Belongs to the bacterial solute-binding protein 1 family.</text>
</comment>
<dbReference type="InterPro" id="IPR050490">
    <property type="entry name" value="Bact_solute-bd_prot1"/>
</dbReference>